<gene>
    <name evidence="1" type="ORF">SAMN04490209_5568</name>
</gene>
<organism evidence="1 2">
    <name type="scientific">Pseudomonas rhodesiae</name>
    <dbReference type="NCBI Taxonomy" id="76760"/>
    <lineage>
        <taxon>Bacteria</taxon>
        <taxon>Pseudomonadati</taxon>
        <taxon>Pseudomonadota</taxon>
        <taxon>Gammaproteobacteria</taxon>
        <taxon>Pseudomonadales</taxon>
        <taxon>Pseudomonadaceae</taxon>
        <taxon>Pseudomonas</taxon>
    </lineage>
</organism>
<dbReference type="Proteomes" id="UP000182085">
    <property type="component" value="Chromosome I"/>
</dbReference>
<dbReference type="EMBL" id="LT629801">
    <property type="protein sequence ID" value="SDV16569.1"/>
    <property type="molecule type" value="Genomic_DNA"/>
</dbReference>
<name>A0AAE8L298_9PSED</name>
<reference evidence="1 2" key="1">
    <citation type="submission" date="2016-10" db="EMBL/GenBank/DDBJ databases">
        <authorList>
            <person name="Varghese N."/>
            <person name="Submissions S."/>
        </authorList>
    </citation>
    <scope>NUCLEOTIDE SEQUENCE [LARGE SCALE GENOMIC DNA]</scope>
    <source>
        <strain evidence="1 2">BS2777</strain>
    </source>
</reference>
<evidence type="ECO:0000313" key="2">
    <source>
        <dbReference type="Proteomes" id="UP000182085"/>
    </source>
</evidence>
<dbReference type="RefSeq" id="WP_034139591.1">
    <property type="nucleotide sequence ID" value="NZ_BAAAEG010000001.1"/>
</dbReference>
<dbReference type="AlphaFoldDB" id="A0AAE8L298"/>
<proteinExistence type="predicted"/>
<evidence type="ECO:0000313" key="1">
    <source>
        <dbReference type="EMBL" id="SDV16569.1"/>
    </source>
</evidence>
<protein>
    <submittedName>
        <fullName evidence="1">Uncharacterized protein</fullName>
    </submittedName>
</protein>
<keyword evidence="2" id="KW-1185">Reference proteome</keyword>
<accession>A0AAE8L298</accession>
<sequence length="78" mass="7792">MSEFNVLQNMFNSFSTYGSAQGCGCDKPAEGDSFMTFADMKNSGQAGQGGVGVSAGAQASGSVGSLGFSADNDASISF</sequence>